<dbReference type="InterPro" id="IPR008811">
    <property type="entry name" value="Glycosyl_hydrolases_36"/>
</dbReference>
<organism evidence="2 3">
    <name type="scientific">Ziziphus jujuba</name>
    <name type="common">Chinese jujube</name>
    <name type="synonym">Ziziphus sativa</name>
    <dbReference type="NCBI Taxonomy" id="326968"/>
    <lineage>
        <taxon>Eukaryota</taxon>
        <taxon>Viridiplantae</taxon>
        <taxon>Streptophyta</taxon>
        <taxon>Embryophyta</taxon>
        <taxon>Tracheophyta</taxon>
        <taxon>Spermatophyta</taxon>
        <taxon>Magnoliopsida</taxon>
        <taxon>eudicotyledons</taxon>
        <taxon>Gunneridae</taxon>
        <taxon>Pentapetalae</taxon>
        <taxon>rosids</taxon>
        <taxon>fabids</taxon>
        <taxon>Rosales</taxon>
        <taxon>Rhamnaceae</taxon>
        <taxon>Paliureae</taxon>
        <taxon>Ziziphus</taxon>
    </lineage>
</organism>
<dbReference type="RefSeq" id="XP_060670613.1">
    <property type="nucleotide sequence ID" value="XM_060814630.1"/>
</dbReference>
<dbReference type="Proteomes" id="UP001652623">
    <property type="component" value="Chromosome 2"/>
</dbReference>
<dbReference type="GO" id="GO:0016757">
    <property type="term" value="F:glycosyltransferase activity"/>
    <property type="evidence" value="ECO:0007669"/>
    <property type="project" value="UniProtKB-KW"/>
</dbReference>
<dbReference type="GeneID" id="107418209"/>
<proteinExistence type="predicted"/>
<keyword evidence="3" id="KW-0328">Glycosyltransferase</keyword>
<name>A0ABM4A1J8_ZIZJJ</name>
<keyword evidence="2" id="KW-1185">Reference proteome</keyword>
<dbReference type="PANTHER" id="PTHR31268">
    <property type="match status" value="1"/>
</dbReference>
<evidence type="ECO:0000313" key="2">
    <source>
        <dbReference type="Proteomes" id="UP001652623"/>
    </source>
</evidence>
<accession>A0ABM4A1J8</accession>
<gene>
    <name evidence="3" type="primary">LOC107418209</name>
</gene>
<evidence type="ECO:0000313" key="3">
    <source>
        <dbReference type="RefSeq" id="XP_060670613.1"/>
    </source>
</evidence>
<reference evidence="3" key="2">
    <citation type="submission" date="2025-08" db="UniProtKB">
        <authorList>
            <consortium name="RefSeq"/>
        </authorList>
    </citation>
    <scope>IDENTIFICATION</scope>
    <source>
        <tissue evidence="3">Seedling</tissue>
    </source>
</reference>
<protein>
    <submittedName>
        <fullName evidence="3">Probable galactinol--sucrose galactosyltransferase 2</fullName>
    </submittedName>
</protein>
<sequence>MIPCFGESGSEVPAETQMLLLEISEPTTTAGERFYLLLLPILDGQFRASLQGANENRLEFSVGSGDPNVLTSQVFESFFISSGDNPFKRIKNSIKILEKQKGTFSHIENKKVSKTRTFFYSYFSLDNKSLYNHSDKVIYYLFIYFYLKIPEHVMFGWSTWDAFYTGVSPQRIEEGLKSYIYIKLETCQP</sequence>
<dbReference type="Pfam" id="PF05691">
    <property type="entry name" value="Raffinose_syn"/>
    <property type="match status" value="2"/>
</dbReference>
<reference evidence="2" key="1">
    <citation type="submission" date="2025-05" db="UniProtKB">
        <authorList>
            <consortium name="RefSeq"/>
        </authorList>
    </citation>
    <scope>NUCLEOTIDE SEQUENCE [LARGE SCALE GENOMIC DNA]</scope>
</reference>
<evidence type="ECO:0000256" key="1">
    <source>
        <dbReference type="ARBA" id="ARBA00023277"/>
    </source>
</evidence>
<keyword evidence="1" id="KW-0119">Carbohydrate metabolism</keyword>
<keyword evidence="3" id="KW-0808">Transferase</keyword>
<dbReference type="PANTHER" id="PTHR31268:SF10">
    <property type="entry name" value="GALACTINOL--SUCROSE GALACTOSYLTRANSFERASE"/>
    <property type="match status" value="1"/>
</dbReference>